<evidence type="ECO:0000313" key="7">
    <source>
        <dbReference type="EMBL" id="SFR99478.1"/>
    </source>
</evidence>
<dbReference type="InterPro" id="IPR014790">
    <property type="entry name" value="MutL_C"/>
</dbReference>
<dbReference type="InterPro" id="IPR020667">
    <property type="entry name" value="DNA_mismatch_repair_MutL"/>
</dbReference>
<dbReference type="PROSITE" id="PS00058">
    <property type="entry name" value="DNA_MISMATCH_REPAIR_1"/>
    <property type="match status" value="1"/>
</dbReference>
<dbReference type="STRING" id="37658.SAMN05661086_03124"/>
<keyword evidence="8" id="KW-1185">Reference proteome</keyword>
<dbReference type="Gene3D" id="3.30.230.10">
    <property type="match status" value="1"/>
</dbReference>
<dbReference type="NCBIfam" id="TIGR00585">
    <property type="entry name" value="mutl"/>
    <property type="match status" value="1"/>
</dbReference>
<comment type="function">
    <text evidence="4">This protein is involved in the repair of mismatches in DNA. It is required for dam-dependent methyl-directed DNA mismatch repair. May act as a 'molecular matchmaker', a protein that promotes the formation of a stable complex between two or more DNA-binding proteins in an ATP-dependent manner without itself being part of a final effector complex.</text>
</comment>
<sequence length="622" mass="70300">MSNIMLLDQSTINKIAAGEVIERPAAVVKELVENAMDAGASFITVEVKEGGTTLIRITDNGCGIPKEDIPLAFKRHATSKIRNVEDLLHVASLGFRGEALASIASIAQVELITKTGDELVGVRYLIEGGEEKTMEEIGCPEGSTFLIRNLFYNTPARRKFLKSPMTESSYINEVVEKLAISHPQISFKFISNNQTKLYTSGNGSVRDIIYQIYGKDITKELLTVNREEGIVSIEGFIGKPVVSRGNRSYMTYFINGRYVKSSVINKAIEEAYRPFSMAHRYPFTALNFMVASEWIDVNVHPTKMEIRFHDSQVLYGLIYEALHDVLVGKEFIPEIDFEEKGKEKRKEAQAIPEPFEKERLQAIKTITPEISVKSDVVARPELPVRPEFPAKPATPVKEDFGGIEHFIIKEEPVYSEQINLFEKKLLEPESVPQHRIIGQLFSTYWIVEFEDKMFLIDQHAAHEKVLFEKNMKLIQEKEAHTQMLNPPLVVTLGMKEEQVLLQNQEHFRNIGFEFEPFGGKEYAIYGVPADFLGLAEKEVFMDLIDKLGEESKDTTLETVLEKAASMSCKAAVKGNNKLSFAEAETLIGSLLKLENPYHCPHGRPTIISMSKQEIEKKFKRII</sequence>
<feature type="domain" description="DNA mismatch repair protein S5" evidence="6">
    <location>
        <begin position="209"/>
        <end position="327"/>
    </location>
</feature>
<dbReference type="Pfam" id="PF13589">
    <property type="entry name" value="HATPase_c_3"/>
    <property type="match status" value="1"/>
</dbReference>
<reference evidence="7 8" key="1">
    <citation type="submission" date="2016-10" db="EMBL/GenBank/DDBJ databases">
        <authorList>
            <person name="de Groot N.N."/>
        </authorList>
    </citation>
    <scope>NUCLEOTIDE SEQUENCE [LARGE SCALE GENOMIC DNA]</scope>
    <source>
        <strain evidence="7 8">743A</strain>
    </source>
</reference>
<dbReference type="SUPFAM" id="SSF118116">
    <property type="entry name" value="DNA mismatch repair protein MutL"/>
    <property type="match status" value="1"/>
</dbReference>
<evidence type="ECO:0000313" key="8">
    <source>
        <dbReference type="Proteomes" id="UP000199659"/>
    </source>
</evidence>
<dbReference type="SMART" id="SM01340">
    <property type="entry name" value="DNA_mis_repair"/>
    <property type="match status" value="1"/>
</dbReference>
<keyword evidence="2 4" id="KW-0227">DNA damage</keyword>
<dbReference type="SUPFAM" id="SSF55874">
    <property type="entry name" value="ATPase domain of HSP90 chaperone/DNA topoisomerase II/histidine kinase"/>
    <property type="match status" value="1"/>
</dbReference>
<dbReference type="InterPro" id="IPR037198">
    <property type="entry name" value="MutL_C_sf"/>
</dbReference>
<dbReference type="GO" id="GO:0032300">
    <property type="term" value="C:mismatch repair complex"/>
    <property type="evidence" value="ECO:0007669"/>
    <property type="project" value="InterPro"/>
</dbReference>
<dbReference type="CDD" id="cd00782">
    <property type="entry name" value="MutL_Trans"/>
    <property type="match status" value="1"/>
</dbReference>
<evidence type="ECO:0000256" key="2">
    <source>
        <dbReference type="ARBA" id="ARBA00022763"/>
    </source>
</evidence>
<feature type="domain" description="MutL C-terminal dimerisation" evidence="5">
    <location>
        <begin position="436"/>
        <end position="578"/>
    </location>
</feature>
<dbReference type="Proteomes" id="UP000199659">
    <property type="component" value="Unassembled WGS sequence"/>
</dbReference>
<dbReference type="HAMAP" id="MF_00149">
    <property type="entry name" value="DNA_mis_repair"/>
    <property type="match status" value="1"/>
</dbReference>
<dbReference type="InterPro" id="IPR013507">
    <property type="entry name" value="DNA_mismatch_S5_2-like"/>
</dbReference>
<dbReference type="RefSeq" id="WP_092562780.1">
    <property type="nucleotide sequence ID" value="NZ_FOYZ01000014.1"/>
</dbReference>
<gene>
    <name evidence="4" type="primary">mutL</name>
    <name evidence="7" type="ORF">SAMN05661086_03124</name>
</gene>
<dbReference type="Gene3D" id="3.30.1370.100">
    <property type="entry name" value="MutL, C-terminal domain, regulatory subdomain"/>
    <property type="match status" value="1"/>
</dbReference>
<dbReference type="InterPro" id="IPR038973">
    <property type="entry name" value="MutL/Mlh/Pms-like"/>
</dbReference>
<dbReference type="PANTHER" id="PTHR10073">
    <property type="entry name" value="DNA MISMATCH REPAIR PROTEIN MLH, PMS, MUTL"/>
    <property type="match status" value="1"/>
</dbReference>
<dbReference type="SUPFAM" id="SSF54211">
    <property type="entry name" value="Ribosomal protein S5 domain 2-like"/>
    <property type="match status" value="1"/>
</dbReference>
<evidence type="ECO:0000259" key="5">
    <source>
        <dbReference type="SMART" id="SM00853"/>
    </source>
</evidence>
<evidence type="ECO:0000259" key="6">
    <source>
        <dbReference type="SMART" id="SM01340"/>
    </source>
</evidence>
<organism evidence="7 8">
    <name type="scientific">Anaeromicropila populeti</name>
    <dbReference type="NCBI Taxonomy" id="37658"/>
    <lineage>
        <taxon>Bacteria</taxon>
        <taxon>Bacillati</taxon>
        <taxon>Bacillota</taxon>
        <taxon>Clostridia</taxon>
        <taxon>Lachnospirales</taxon>
        <taxon>Lachnospiraceae</taxon>
        <taxon>Anaeromicropila</taxon>
    </lineage>
</organism>
<dbReference type="CDD" id="cd16926">
    <property type="entry name" value="HATPase_MutL-MLH-PMS-like"/>
    <property type="match status" value="1"/>
</dbReference>
<proteinExistence type="inferred from homology"/>
<dbReference type="GO" id="GO:0016887">
    <property type="term" value="F:ATP hydrolysis activity"/>
    <property type="evidence" value="ECO:0007669"/>
    <property type="project" value="InterPro"/>
</dbReference>
<dbReference type="SMART" id="SM00853">
    <property type="entry name" value="MutL_C"/>
    <property type="match status" value="1"/>
</dbReference>
<dbReference type="InterPro" id="IPR042121">
    <property type="entry name" value="MutL_C_regsub"/>
</dbReference>
<dbReference type="Gene3D" id="3.30.1540.20">
    <property type="entry name" value="MutL, C-terminal domain, dimerisation subdomain"/>
    <property type="match status" value="1"/>
</dbReference>
<name>A0A1I6L8B5_9FIRM</name>
<evidence type="ECO:0000256" key="1">
    <source>
        <dbReference type="ARBA" id="ARBA00006082"/>
    </source>
</evidence>
<dbReference type="Pfam" id="PF08676">
    <property type="entry name" value="MutL_C"/>
    <property type="match status" value="1"/>
</dbReference>
<dbReference type="AlphaFoldDB" id="A0A1I6L8B5"/>
<dbReference type="GO" id="GO:0140664">
    <property type="term" value="F:ATP-dependent DNA damage sensor activity"/>
    <property type="evidence" value="ECO:0007669"/>
    <property type="project" value="InterPro"/>
</dbReference>
<evidence type="ECO:0000256" key="3">
    <source>
        <dbReference type="ARBA" id="ARBA00023204"/>
    </source>
</evidence>
<dbReference type="InterPro" id="IPR020568">
    <property type="entry name" value="Ribosomal_Su5_D2-typ_SF"/>
</dbReference>
<protein>
    <recommendedName>
        <fullName evidence="4">DNA mismatch repair protein MutL</fullName>
    </recommendedName>
</protein>
<dbReference type="InterPro" id="IPR014721">
    <property type="entry name" value="Ribsml_uS5_D2-typ_fold_subgr"/>
</dbReference>
<dbReference type="InterPro" id="IPR014762">
    <property type="entry name" value="DNA_mismatch_repair_CS"/>
</dbReference>
<dbReference type="FunFam" id="3.30.565.10:FF:000003">
    <property type="entry name" value="DNA mismatch repair endonuclease MutL"/>
    <property type="match status" value="1"/>
</dbReference>
<dbReference type="GO" id="GO:0005524">
    <property type="term" value="F:ATP binding"/>
    <property type="evidence" value="ECO:0007669"/>
    <property type="project" value="InterPro"/>
</dbReference>
<evidence type="ECO:0000256" key="4">
    <source>
        <dbReference type="HAMAP-Rule" id="MF_00149"/>
    </source>
</evidence>
<dbReference type="PANTHER" id="PTHR10073:SF12">
    <property type="entry name" value="DNA MISMATCH REPAIR PROTEIN MLH1"/>
    <property type="match status" value="1"/>
</dbReference>
<dbReference type="Pfam" id="PF01119">
    <property type="entry name" value="DNA_mis_repair"/>
    <property type="match status" value="1"/>
</dbReference>
<dbReference type="GO" id="GO:0030983">
    <property type="term" value="F:mismatched DNA binding"/>
    <property type="evidence" value="ECO:0007669"/>
    <property type="project" value="InterPro"/>
</dbReference>
<dbReference type="InterPro" id="IPR002099">
    <property type="entry name" value="MutL/Mlh/PMS"/>
</dbReference>
<dbReference type="OrthoDB" id="9763467at2"/>
<keyword evidence="3 4" id="KW-0234">DNA repair</keyword>
<comment type="similarity">
    <text evidence="1 4">Belongs to the DNA mismatch repair MutL/HexB family.</text>
</comment>
<dbReference type="InterPro" id="IPR042120">
    <property type="entry name" value="MutL_C_dimsub"/>
</dbReference>
<dbReference type="Gene3D" id="3.30.565.10">
    <property type="entry name" value="Histidine kinase-like ATPase, C-terminal domain"/>
    <property type="match status" value="1"/>
</dbReference>
<accession>A0A1I6L8B5</accession>
<dbReference type="GO" id="GO:0006298">
    <property type="term" value="P:mismatch repair"/>
    <property type="evidence" value="ECO:0007669"/>
    <property type="project" value="UniProtKB-UniRule"/>
</dbReference>
<dbReference type="EMBL" id="FOYZ01000014">
    <property type="protein sequence ID" value="SFR99478.1"/>
    <property type="molecule type" value="Genomic_DNA"/>
</dbReference>
<dbReference type="InterPro" id="IPR036890">
    <property type="entry name" value="HATPase_C_sf"/>
</dbReference>